<evidence type="ECO:0000256" key="2">
    <source>
        <dbReference type="ARBA" id="ARBA00022741"/>
    </source>
</evidence>
<dbReference type="InterPro" id="IPR027417">
    <property type="entry name" value="P-loop_NTPase"/>
</dbReference>
<dbReference type="EMBL" id="CP000916">
    <property type="protein sequence ID" value="ACM22668.1"/>
    <property type="molecule type" value="Genomic_DNA"/>
</dbReference>
<organism evidence="5 6">
    <name type="scientific">Thermotoga neapolitana (strain ATCC 49049 / DSM 4359 / NBRC 107923 / NS-E)</name>
    <dbReference type="NCBI Taxonomy" id="309803"/>
    <lineage>
        <taxon>Bacteria</taxon>
        <taxon>Thermotogati</taxon>
        <taxon>Thermotogota</taxon>
        <taxon>Thermotogae</taxon>
        <taxon>Thermotogales</taxon>
        <taxon>Thermotogaceae</taxon>
        <taxon>Thermotoga</taxon>
    </lineage>
</organism>
<dbReference type="Pfam" id="PF00005">
    <property type="entry name" value="ABC_tran"/>
    <property type="match status" value="1"/>
</dbReference>
<dbReference type="PANTHER" id="PTHR43423">
    <property type="entry name" value="ABC TRANSPORTER I FAMILY MEMBER 17"/>
    <property type="match status" value="1"/>
</dbReference>
<dbReference type="SMART" id="SM00382">
    <property type="entry name" value="AAA"/>
    <property type="match status" value="1"/>
</dbReference>
<keyword evidence="2" id="KW-0547">Nucleotide-binding</keyword>
<keyword evidence="3 5" id="KW-0067">ATP-binding</keyword>
<dbReference type="InterPro" id="IPR003593">
    <property type="entry name" value="AAA+_ATPase"/>
</dbReference>
<reference evidence="5 6" key="1">
    <citation type="journal article" date="2009" name="Biosci. Biotechnol. Biochem.">
        <title>WeGAS: a web-based microbial genome annotation system.</title>
        <authorList>
            <person name="Lee D."/>
            <person name="Seo H."/>
            <person name="Park C."/>
            <person name="Park K."/>
        </authorList>
    </citation>
    <scope>NUCLEOTIDE SEQUENCE [LARGE SCALE GENOMIC DNA]</scope>
    <source>
        <strain evidence="6">ATCC 49049 / DSM 4359 / NBRC 107923 / NS-E</strain>
    </source>
</reference>
<dbReference type="STRING" id="309803.CTN_0492"/>
<dbReference type="InterPro" id="IPR017871">
    <property type="entry name" value="ABC_transporter-like_CS"/>
</dbReference>
<evidence type="ECO:0000256" key="3">
    <source>
        <dbReference type="ARBA" id="ARBA00022840"/>
    </source>
</evidence>
<keyword evidence="6" id="KW-1185">Reference proteome</keyword>
<dbReference type="HOGENOM" id="CLU_000604_1_22_0"/>
<evidence type="ECO:0000313" key="6">
    <source>
        <dbReference type="Proteomes" id="UP000000445"/>
    </source>
</evidence>
<dbReference type="PROSITE" id="PS00211">
    <property type="entry name" value="ABC_TRANSPORTER_1"/>
    <property type="match status" value="1"/>
</dbReference>
<dbReference type="eggNOG" id="COG1136">
    <property type="taxonomic scope" value="Bacteria"/>
</dbReference>
<dbReference type="InterPro" id="IPR003439">
    <property type="entry name" value="ABC_transporter-like_ATP-bd"/>
</dbReference>
<keyword evidence="1" id="KW-0813">Transport</keyword>
<evidence type="ECO:0000259" key="4">
    <source>
        <dbReference type="PROSITE" id="PS50893"/>
    </source>
</evidence>
<feature type="domain" description="ABC transporter" evidence="4">
    <location>
        <begin position="5"/>
        <end position="219"/>
    </location>
</feature>
<dbReference type="SUPFAM" id="SSF52540">
    <property type="entry name" value="P-loop containing nucleoside triphosphate hydrolases"/>
    <property type="match status" value="1"/>
</dbReference>
<proteinExistence type="predicted"/>
<dbReference type="PANTHER" id="PTHR43423:SF1">
    <property type="entry name" value="ABC TRANSPORTER I FAMILY MEMBER 17"/>
    <property type="match status" value="1"/>
</dbReference>
<name>B9K6T5_THENN</name>
<dbReference type="PROSITE" id="PS50893">
    <property type="entry name" value="ABC_TRANSPORTER_2"/>
    <property type="match status" value="1"/>
</dbReference>
<dbReference type="AlphaFoldDB" id="B9K6T5"/>
<gene>
    <name evidence="5" type="ordered locus">CTN_0492</name>
</gene>
<dbReference type="GO" id="GO:0005524">
    <property type="term" value="F:ATP binding"/>
    <property type="evidence" value="ECO:0007669"/>
    <property type="project" value="UniProtKB-KW"/>
</dbReference>
<dbReference type="GO" id="GO:0016887">
    <property type="term" value="F:ATP hydrolysis activity"/>
    <property type="evidence" value="ECO:0007669"/>
    <property type="project" value="InterPro"/>
</dbReference>
<sequence length="219" mass="25189">MFKGRKSMFLLRNVKYKNILEIEELYIPEKMITVITGESGSGKTTLLKMLNKMITPDRGEILFKGQPLEKIDSVDLRRKVVMLPQFPVVFPGDVRENLIAGLRFSEKKIPSDERLREILEFVMLKKSLNDDPEKFSGGEKQRLALARVLLMDPDVFLLDEPTSSLDRETGIEIIRRVVDLVRKRNKTLIVVTHDPELRRFADRLIEMKDGRVLNGASGH</sequence>
<dbReference type="FunFam" id="3.40.50.300:FF:001209">
    <property type="entry name" value="ABC transporter, ATP-binding protein"/>
    <property type="match status" value="1"/>
</dbReference>
<dbReference type="KEGG" id="tna:CTN_0492"/>
<evidence type="ECO:0000313" key="5">
    <source>
        <dbReference type="EMBL" id="ACM22668.1"/>
    </source>
</evidence>
<dbReference type="Proteomes" id="UP000000445">
    <property type="component" value="Chromosome"/>
</dbReference>
<evidence type="ECO:0000256" key="1">
    <source>
        <dbReference type="ARBA" id="ARBA00022448"/>
    </source>
</evidence>
<accession>B9K6T5</accession>
<dbReference type="Gene3D" id="3.40.50.300">
    <property type="entry name" value="P-loop containing nucleotide triphosphate hydrolases"/>
    <property type="match status" value="1"/>
</dbReference>
<protein>
    <submittedName>
        <fullName evidence="5">ABC transporter, ATP-binding protein</fullName>
    </submittedName>
</protein>